<gene>
    <name evidence="9" type="ORF">CIRG_03729</name>
</gene>
<dbReference type="GO" id="GO:0004252">
    <property type="term" value="F:serine-type endopeptidase activity"/>
    <property type="evidence" value="ECO:0007669"/>
    <property type="project" value="InterPro"/>
</dbReference>
<comment type="similarity">
    <text evidence="1">Belongs to the peptidase S1 family.</text>
</comment>
<keyword evidence="4 7" id="KW-0732">Signal</keyword>
<evidence type="ECO:0000256" key="4">
    <source>
        <dbReference type="ARBA" id="ARBA00022729"/>
    </source>
</evidence>
<dbReference type="EC" id="3.4.21.-" evidence="7"/>
<evidence type="ECO:0000313" key="10">
    <source>
        <dbReference type="Proteomes" id="UP000054565"/>
    </source>
</evidence>
<dbReference type="Pfam" id="PF00089">
    <property type="entry name" value="Trypsin"/>
    <property type="match status" value="1"/>
</dbReference>
<dbReference type="GO" id="GO:0006508">
    <property type="term" value="P:proteolysis"/>
    <property type="evidence" value="ECO:0007669"/>
    <property type="project" value="UniProtKB-KW"/>
</dbReference>
<dbReference type="Gene3D" id="2.40.10.10">
    <property type="entry name" value="Trypsin-like serine proteases"/>
    <property type="match status" value="2"/>
</dbReference>
<evidence type="ECO:0000256" key="2">
    <source>
        <dbReference type="ARBA" id="ARBA00008764"/>
    </source>
</evidence>
<feature type="chain" id="PRO_5006987031" description="Serine protease" evidence="7">
    <location>
        <begin position="21"/>
        <end position="346"/>
    </location>
</feature>
<dbReference type="AlphaFoldDB" id="A0A0J6YB77"/>
<keyword evidence="3 7" id="KW-0645">Protease</keyword>
<comment type="similarity">
    <text evidence="2 7">Belongs to the peptidase S1B family.</text>
</comment>
<feature type="signal peptide" evidence="7">
    <location>
        <begin position="1"/>
        <end position="20"/>
    </location>
</feature>
<reference evidence="10" key="1">
    <citation type="journal article" date="2010" name="Genome Res.">
        <title>Population genomic sequencing of Coccidioides fungi reveals recent hybridization and transposon control.</title>
        <authorList>
            <person name="Neafsey D.E."/>
            <person name="Barker B.M."/>
            <person name="Sharpton T.J."/>
            <person name="Stajich J.E."/>
            <person name="Park D.J."/>
            <person name="Whiston E."/>
            <person name="Hung C.-Y."/>
            <person name="McMahan C."/>
            <person name="White J."/>
            <person name="Sykes S."/>
            <person name="Heiman D."/>
            <person name="Young S."/>
            <person name="Zeng Q."/>
            <person name="Abouelleil A."/>
            <person name="Aftuck L."/>
            <person name="Bessette D."/>
            <person name="Brown A."/>
            <person name="FitzGerald M."/>
            <person name="Lui A."/>
            <person name="Macdonald J.P."/>
            <person name="Priest M."/>
            <person name="Orbach M.J."/>
            <person name="Galgiani J.N."/>
            <person name="Kirkland T.N."/>
            <person name="Cole G.T."/>
            <person name="Birren B.W."/>
            <person name="Henn M.R."/>
            <person name="Taylor J.W."/>
            <person name="Rounsley S.D."/>
        </authorList>
    </citation>
    <scope>NUCLEOTIDE SEQUENCE [LARGE SCALE GENOMIC DNA]</scope>
    <source>
        <strain evidence="10">RMSCC 2394</strain>
    </source>
</reference>
<dbReference type="PROSITE" id="PS00134">
    <property type="entry name" value="TRYPSIN_HIS"/>
    <property type="match status" value="1"/>
</dbReference>
<dbReference type="InterPro" id="IPR009003">
    <property type="entry name" value="Peptidase_S1_PA"/>
</dbReference>
<evidence type="ECO:0000259" key="8">
    <source>
        <dbReference type="Pfam" id="PF00089"/>
    </source>
</evidence>
<evidence type="ECO:0000256" key="7">
    <source>
        <dbReference type="RuleBase" id="RU004296"/>
    </source>
</evidence>
<evidence type="ECO:0000256" key="3">
    <source>
        <dbReference type="ARBA" id="ARBA00022670"/>
    </source>
</evidence>
<dbReference type="InterPro" id="IPR008256">
    <property type="entry name" value="Peptidase_S1B"/>
</dbReference>
<feature type="domain" description="Peptidase S1" evidence="8">
    <location>
        <begin position="135"/>
        <end position="248"/>
    </location>
</feature>
<protein>
    <recommendedName>
        <fullName evidence="7">Serine protease</fullName>
        <ecNumber evidence="7">3.4.21.-</ecNumber>
    </recommendedName>
</protein>
<evidence type="ECO:0000256" key="1">
    <source>
        <dbReference type="ARBA" id="ARBA00007664"/>
    </source>
</evidence>
<dbReference type="PANTHER" id="PTHR15462">
    <property type="entry name" value="SERINE PROTEASE"/>
    <property type="match status" value="1"/>
</dbReference>
<dbReference type="InterPro" id="IPR001254">
    <property type="entry name" value="Trypsin_dom"/>
</dbReference>
<dbReference type="Proteomes" id="UP000054565">
    <property type="component" value="Unassembled WGS sequence"/>
</dbReference>
<dbReference type="OrthoDB" id="10037376at2759"/>
<dbReference type="EMBL" id="DS028094">
    <property type="protein sequence ID" value="KMP04038.1"/>
    <property type="molecule type" value="Genomic_DNA"/>
</dbReference>
<dbReference type="STRING" id="404692.A0A0J6YB77"/>
<evidence type="ECO:0000256" key="5">
    <source>
        <dbReference type="ARBA" id="ARBA00022801"/>
    </source>
</evidence>
<accession>A0A0J6YB77</accession>
<dbReference type="InterPro" id="IPR018114">
    <property type="entry name" value="TRYPSIN_HIS"/>
</dbReference>
<keyword evidence="5 7" id="KW-0378">Hydrolase</keyword>
<evidence type="ECO:0000313" key="9">
    <source>
        <dbReference type="EMBL" id="KMP04038.1"/>
    </source>
</evidence>
<sequence length="346" mass="38361">MHFLQVVSLFVVSYILSASAAPLMKRKPSRPACPQNVPLLEAEQLYVDDPAGYRSPFWNFGASDEVRMGGTPGYNPDSTRWNQATNSPSQAGPQLNNSAFRAPEYYSGANRDRILSLKTYPWNTVGRVSFKRFKGDKGGWCTGTLVGRDLILTASHCFPWGYGDDRWMRFSPGFANDTEPYGGSYVSRCRGVKNTFNVTGIDYVVCHLCQPLGEKVGWMGTRWWKDESVYMGRSWSSSGYPVDSYNGQAQMFIPSINFFEIEYHADLGVELESLTFASAGWSGGPTWGYLDGQPTIVGVCSGAERDCSERVGGCLSSDTEDYHDVSAGGKLMTDLVLYAMHQWRSG</sequence>
<dbReference type="SUPFAM" id="SSF50494">
    <property type="entry name" value="Trypsin-like serine proteases"/>
    <property type="match status" value="1"/>
</dbReference>
<name>A0A0J6YB77_COCIT</name>
<dbReference type="PANTHER" id="PTHR15462:SF8">
    <property type="entry name" value="SERINE PROTEASE"/>
    <property type="match status" value="1"/>
</dbReference>
<dbReference type="InterPro" id="IPR050966">
    <property type="entry name" value="Glutamyl_endopeptidase"/>
</dbReference>
<keyword evidence="6 7" id="KW-0720">Serine protease</keyword>
<evidence type="ECO:0000256" key="6">
    <source>
        <dbReference type="ARBA" id="ARBA00022825"/>
    </source>
</evidence>
<dbReference type="InterPro" id="IPR043504">
    <property type="entry name" value="Peptidase_S1_PA_chymotrypsin"/>
</dbReference>
<organism evidence="9 10">
    <name type="scientific">Coccidioides immitis RMSCC 2394</name>
    <dbReference type="NCBI Taxonomy" id="404692"/>
    <lineage>
        <taxon>Eukaryota</taxon>
        <taxon>Fungi</taxon>
        <taxon>Dikarya</taxon>
        <taxon>Ascomycota</taxon>
        <taxon>Pezizomycotina</taxon>
        <taxon>Eurotiomycetes</taxon>
        <taxon>Eurotiomycetidae</taxon>
        <taxon>Onygenales</taxon>
        <taxon>Onygenaceae</taxon>
        <taxon>Coccidioides</taxon>
    </lineage>
</organism>
<proteinExistence type="inferred from homology"/>
<dbReference type="PRINTS" id="PR00839">
    <property type="entry name" value="V8PROTEASE"/>
</dbReference>